<dbReference type="Gene3D" id="3.30.530.20">
    <property type="match status" value="1"/>
</dbReference>
<organism evidence="1">
    <name type="scientific">metagenome</name>
    <dbReference type="NCBI Taxonomy" id="256318"/>
    <lineage>
        <taxon>unclassified sequences</taxon>
        <taxon>metagenomes</taxon>
    </lineage>
</organism>
<dbReference type="Pfam" id="PF10604">
    <property type="entry name" value="Polyketide_cyc2"/>
    <property type="match status" value="1"/>
</dbReference>
<dbReference type="InterPro" id="IPR023393">
    <property type="entry name" value="START-like_dom_sf"/>
</dbReference>
<proteinExistence type="predicted"/>
<accession>A0A2P2BYH3</accession>
<dbReference type="EMBL" id="CZKA01000014">
    <property type="protein sequence ID" value="CUR54805.1"/>
    <property type="molecule type" value="Genomic_DNA"/>
</dbReference>
<protein>
    <submittedName>
        <fullName evidence="1">Uncharacterized protein</fullName>
    </submittedName>
</protein>
<sequence length="147" mass="16910">MRFDLTTKASPEQVLRAMTDFTDRRLEIWHKTLDPQVYEVRSLGDTSAVAREGSPRVPFWVVVDYDWSDPTLIRWTEVESNHGDGGAGSMRIAPGDEGGSRVHVEWTTHAVRTRDRIAMFLLHHTMNRVIARMWRQALDRYAESAVT</sequence>
<dbReference type="InterPro" id="IPR019587">
    <property type="entry name" value="Polyketide_cyclase/dehydratase"/>
</dbReference>
<dbReference type="AlphaFoldDB" id="A0A2P2BYH3"/>
<gene>
    <name evidence="1" type="ORF">NOCA2210155</name>
</gene>
<evidence type="ECO:0000313" key="1">
    <source>
        <dbReference type="EMBL" id="CUR54805.1"/>
    </source>
</evidence>
<reference evidence="1" key="1">
    <citation type="submission" date="2015-08" db="EMBL/GenBank/DDBJ databases">
        <authorList>
            <person name="Babu N.S."/>
            <person name="Beckwith C.J."/>
            <person name="Beseler K.G."/>
            <person name="Brison A."/>
            <person name="Carone J.V."/>
            <person name="Caskin T.P."/>
            <person name="Diamond M."/>
            <person name="Durham M.E."/>
            <person name="Foxe J.M."/>
            <person name="Go M."/>
            <person name="Henderson B.A."/>
            <person name="Jones I.B."/>
            <person name="McGettigan J.A."/>
            <person name="Micheletti S.J."/>
            <person name="Nasrallah M.E."/>
            <person name="Ortiz D."/>
            <person name="Piller C.R."/>
            <person name="Privatt S.R."/>
            <person name="Schneider S.L."/>
            <person name="Sharp S."/>
            <person name="Smith T.C."/>
            <person name="Stanton J.D."/>
            <person name="Ullery H.E."/>
            <person name="Wilson R.J."/>
            <person name="Serrano M.G."/>
            <person name="Buck G."/>
            <person name="Lee V."/>
            <person name="Wang Y."/>
            <person name="Carvalho R."/>
            <person name="Voegtly L."/>
            <person name="Shi R."/>
            <person name="Duckworth R."/>
            <person name="Johnson A."/>
            <person name="Loviza R."/>
            <person name="Walstead R."/>
            <person name="Shah Z."/>
            <person name="Kiflezghi M."/>
            <person name="Wade K."/>
            <person name="Ball S.L."/>
            <person name="Bradley K.W."/>
            <person name="Asai D.J."/>
            <person name="Bowman C.A."/>
            <person name="Russell D.A."/>
            <person name="Pope W.H."/>
            <person name="Jacobs-Sera D."/>
            <person name="Hendrix R.W."/>
            <person name="Hatfull G.F."/>
        </authorList>
    </citation>
    <scope>NUCLEOTIDE SEQUENCE</scope>
</reference>
<name>A0A2P2BYH3_9ZZZZ</name>
<dbReference type="SUPFAM" id="SSF55961">
    <property type="entry name" value="Bet v1-like"/>
    <property type="match status" value="1"/>
</dbReference>